<sequence>MENKVFAFDQKINASGNIEFRCSFGRKKQLYDNRQGKSDKISLGLDELDFLVNARESLEQLKGYYPQVSTLTQETNYAPSSTSAPCTTMTTSQTLAAMGSPMQILDLPMHESPPCLPMAAMGAPMQVLHLQQTQEVVNYISNCQTPILPESTSMFTPAQVRGYKHIATPFKRSRTSGSAADDQVRGKRLRFTEQYETISPPPVLYEDCENIPPEMFTPYDSPY</sequence>
<proteinExistence type="predicted"/>
<keyword evidence="2" id="KW-1185">Reference proteome</keyword>
<evidence type="ECO:0000313" key="2">
    <source>
        <dbReference type="Proteomes" id="UP000596742"/>
    </source>
</evidence>
<protein>
    <submittedName>
        <fullName evidence="1">Uncharacterized protein</fullName>
    </submittedName>
</protein>
<dbReference type="EMBL" id="UYJE01001312">
    <property type="protein sequence ID" value="VDI01128.1"/>
    <property type="molecule type" value="Genomic_DNA"/>
</dbReference>
<gene>
    <name evidence="1" type="ORF">MGAL_10B018527</name>
</gene>
<evidence type="ECO:0000313" key="1">
    <source>
        <dbReference type="EMBL" id="VDI01128.1"/>
    </source>
</evidence>
<name>A0A8B6C6W1_MYTGA</name>
<organism evidence="1 2">
    <name type="scientific">Mytilus galloprovincialis</name>
    <name type="common">Mediterranean mussel</name>
    <dbReference type="NCBI Taxonomy" id="29158"/>
    <lineage>
        <taxon>Eukaryota</taxon>
        <taxon>Metazoa</taxon>
        <taxon>Spiralia</taxon>
        <taxon>Lophotrochozoa</taxon>
        <taxon>Mollusca</taxon>
        <taxon>Bivalvia</taxon>
        <taxon>Autobranchia</taxon>
        <taxon>Pteriomorphia</taxon>
        <taxon>Mytilida</taxon>
        <taxon>Mytiloidea</taxon>
        <taxon>Mytilidae</taxon>
        <taxon>Mytilinae</taxon>
        <taxon>Mytilus</taxon>
    </lineage>
</organism>
<dbReference type="AlphaFoldDB" id="A0A8B6C6W1"/>
<accession>A0A8B6C6W1</accession>
<comment type="caution">
    <text evidence="1">The sequence shown here is derived from an EMBL/GenBank/DDBJ whole genome shotgun (WGS) entry which is preliminary data.</text>
</comment>
<reference evidence="1" key="1">
    <citation type="submission" date="2018-11" db="EMBL/GenBank/DDBJ databases">
        <authorList>
            <person name="Alioto T."/>
            <person name="Alioto T."/>
        </authorList>
    </citation>
    <scope>NUCLEOTIDE SEQUENCE</scope>
</reference>
<dbReference type="Proteomes" id="UP000596742">
    <property type="component" value="Unassembled WGS sequence"/>
</dbReference>